<name>A0ABS9J9K6_9ACTN</name>
<dbReference type="Proteomes" id="UP001299012">
    <property type="component" value="Unassembled WGS sequence"/>
</dbReference>
<gene>
    <name evidence="1" type="ORF">L0F81_02875</name>
</gene>
<keyword evidence="2" id="KW-1185">Reference proteome</keyword>
<comment type="caution">
    <text evidence="1">The sequence shown here is derived from an EMBL/GenBank/DDBJ whole genome shotgun (WGS) entry which is preliminary data.</text>
</comment>
<dbReference type="EMBL" id="JAKKZF010000005">
    <property type="protein sequence ID" value="MCG0062240.1"/>
    <property type="molecule type" value="Genomic_DNA"/>
</dbReference>
<protein>
    <submittedName>
        <fullName evidence="1">Uncharacterized protein</fullName>
    </submittedName>
</protein>
<organism evidence="1 2">
    <name type="scientific">Streptomyces tricolor</name>
    <dbReference type="NCBI Taxonomy" id="68277"/>
    <lineage>
        <taxon>Bacteria</taxon>
        <taxon>Bacillati</taxon>
        <taxon>Actinomycetota</taxon>
        <taxon>Actinomycetes</taxon>
        <taxon>Kitasatosporales</taxon>
        <taxon>Streptomycetaceae</taxon>
        <taxon>Streptomyces</taxon>
        <taxon>Streptomyces violaceoruber group</taxon>
    </lineage>
</organism>
<accession>A0ABS9J9K6</accession>
<evidence type="ECO:0000313" key="1">
    <source>
        <dbReference type="EMBL" id="MCG0062240.1"/>
    </source>
</evidence>
<reference evidence="1 2" key="1">
    <citation type="submission" date="2022-01" db="EMBL/GenBank/DDBJ databases">
        <title>Draft Genome Sequences of Seven Type Strains of the Genus Streptomyces.</title>
        <authorList>
            <person name="Aziz S."/>
            <person name="Coretto E."/>
            <person name="Chronakova A."/>
            <person name="Sproer C."/>
            <person name="Huber K."/>
            <person name="Nouioui I."/>
            <person name="Gross H."/>
        </authorList>
    </citation>
    <scope>NUCLEOTIDE SEQUENCE [LARGE SCALE GENOMIC DNA]</scope>
    <source>
        <strain evidence="1 2">DSM 41685</strain>
    </source>
</reference>
<dbReference type="RefSeq" id="WP_086697966.1">
    <property type="nucleotide sequence ID" value="NZ_JAKKZF010000005.1"/>
</dbReference>
<proteinExistence type="predicted"/>
<evidence type="ECO:0000313" key="2">
    <source>
        <dbReference type="Proteomes" id="UP001299012"/>
    </source>
</evidence>
<sequence length="142" mass="14843">MASRVYATVAQYEEYTGTSPAPAGTGSRLGTASRMLERLVLRYCQYDVDPAGSPTHPLVVAAFRDAVCAQVSWWDHVGEPSGADAVGWGSIAIGSVQLGRSVTAVSGGDAPARQLAPEAWDALLSPDLTPDIFRMGAVTTSC</sequence>